<dbReference type="InterPro" id="IPR001845">
    <property type="entry name" value="HTH_ArsR_DNA-bd_dom"/>
</dbReference>
<dbReference type="Pfam" id="PF12840">
    <property type="entry name" value="HTH_20"/>
    <property type="match status" value="1"/>
</dbReference>
<dbReference type="RefSeq" id="WP_132408033.1">
    <property type="nucleotide sequence ID" value="NZ_SMKA01000074.1"/>
</dbReference>
<gene>
    <name evidence="5" type="ORF">E1261_18005</name>
</gene>
<sequence length="193" mass="21457">MQEVTGRAPALGTAALRALAHPLRVRILDELSMYGPLTASGLGERLGESSGSTSYHLRQLEKHGLVAEDVGRGTGRERWWMRPPGSITLPDAHQQPEGSAERLATELIDQEWMRRRDDAVREFREHAFSAEWLDVASFDTVNLRLTVDELRQLVDDIDSVIARRLQAQPSAGARPVQLQLNAFPLARGGTDKE</sequence>
<keyword evidence="6" id="KW-1185">Reference proteome</keyword>
<reference evidence="5 6" key="1">
    <citation type="submission" date="2019-03" db="EMBL/GenBank/DDBJ databases">
        <title>Draft genome sequences of novel Actinobacteria.</title>
        <authorList>
            <person name="Sahin N."/>
            <person name="Ay H."/>
            <person name="Saygin H."/>
        </authorList>
    </citation>
    <scope>NUCLEOTIDE SEQUENCE [LARGE SCALE GENOMIC DNA]</scope>
    <source>
        <strain evidence="5 6">JCM 30547</strain>
    </source>
</reference>
<dbReference type="InterPro" id="IPR036388">
    <property type="entry name" value="WH-like_DNA-bd_sf"/>
</dbReference>
<dbReference type="Gene3D" id="1.10.10.10">
    <property type="entry name" value="Winged helix-like DNA-binding domain superfamily/Winged helix DNA-binding domain"/>
    <property type="match status" value="1"/>
</dbReference>
<evidence type="ECO:0000313" key="5">
    <source>
        <dbReference type="EMBL" id="TDC28555.1"/>
    </source>
</evidence>
<feature type="domain" description="HTH arsR-type" evidence="4">
    <location>
        <begin position="14"/>
        <end position="109"/>
    </location>
</feature>
<dbReference type="CDD" id="cd00090">
    <property type="entry name" value="HTH_ARSR"/>
    <property type="match status" value="1"/>
</dbReference>
<evidence type="ECO:0000313" key="6">
    <source>
        <dbReference type="Proteomes" id="UP000295075"/>
    </source>
</evidence>
<dbReference type="PANTHER" id="PTHR33154">
    <property type="entry name" value="TRANSCRIPTIONAL REGULATOR, ARSR FAMILY"/>
    <property type="match status" value="1"/>
</dbReference>
<dbReference type="InterPro" id="IPR051081">
    <property type="entry name" value="HTH_MetalResp_TranReg"/>
</dbReference>
<dbReference type="GO" id="GO:0003700">
    <property type="term" value="F:DNA-binding transcription factor activity"/>
    <property type="evidence" value="ECO:0007669"/>
    <property type="project" value="InterPro"/>
</dbReference>
<evidence type="ECO:0000259" key="4">
    <source>
        <dbReference type="SMART" id="SM00418"/>
    </source>
</evidence>
<dbReference type="AlphaFoldDB" id="A0A4V2XR49"/>
<dbReference type="InterPro" id="IPR011991">
    <property type="entry name" value="ArsR-like_HTH"/>
</dbReference>
<evidence type="ECO:0000256" key="3">
    <source>
        <dbReference type="ARBA" id="ARBA00023163"/>
    </source>
</evidence>
<dbReference type="GO" id="GO:0003677">
    <property type="term" value="F:DNA binding"/>
    <property type="evidence" value="ECO:0007669"/>
    <property type="project" value="UniProtKB-KW"/>
</dbReference>
<organism evidence="5 6">
    <name type="scientific">Kribbella albertanoniae</name>
    <dbReference type="NCBI Taxonomy" id="1266829"/>
    <lineage>
        <taxon>Bacteria</taxon>
        <taxon>Bacillati</taxon>
        <taxon>Actinomycetota</taxon>
        <taxon>Actinomycetes</taxon>
        <taxon>Propionibacteriales</taxon>
        <taxon>Kribbellaceae</taxon>
        <taxon>Kribbella</taxon>
    </lineage>
</organism>
<keyword evidence="3" id="KW-0804">Transcription</keyword>
<dbReference type="SUPFAM" id="SSF46785">
    <property type="entry name" value="Winged helix' DNA-binding domain"/>
    <property type="match status" value="1"/>
</dbReference>
<keyword evidence="1" id="KW-0805">Transcription regulation</keyword>
<name>A0A4V2XR49_9ACTN</name>
<evidence type="ECO:0000256" key="1">
    <source>
        <dbReference type="ARBA" id="ARBA00023015"/>
    </source>
</evidence>
<dbReference type="InterPro" id="IPR036390">
    <property type="entry name" value="WH_DNA-bd_sf"/>
</dbReference>
<dbReference type="EMBL" id="SMKA01000074">
    <property type="protein sequence ID" value="TDC28555.1"/>
    <property type="molecule type" value="Genomic_DNA"/>
</dbReference>
<accession>A0A4V2XR49</accession>
<dbReference type="PANTHER" id="PTHR33154:SF15">
    <property type="entry name" value="REGULATORY PROTEIN ARSR"/>
    <property type="match status" value="1"/>
</dbReference>
<dbReference type="OrthoDB" id="7945987at2"/>
<keyword evidence="2" id="KW-0238">DNA-binding</keyword>
<dbReference type="Proteomes" id="UP000295075">
    <property type="component" value="Unassembled WGS sequence"/>
</dbReference>
<dbReference type="SMART" id="SM00418">
    <property type="entry name" value="HTH_ARSR"/>
    <property type="match status" value="1"/>
</dbReference>
<evidence type="ECO:0000256" key="2">
    <source>
        <dbReference type="ARBA" id="ARBA00023125"/>
    </source>
</evidence>
<proteinExistence type="predicted"/>
<protein>
    <submittedName>
        <fullName evidence="5">ArsR family transcriptional regulator</fullName>
    </submittedName>
</protein>
<comment type="caution">
    <text evidence="5">The sequence shown here is derived from an EMBL/GenBank/DDBJ whole genome shotgun (WGS) entry which is preliminary data.</text>
</comment>